<sequence length="543" mass="58013">MYRLIVLLFFAFTSNAFALSNVYSSQVDTVPVGTVGTGSGLLSLAKTAEPKRITSGKWYGKHLCYTSFSLSTHYIRAYYYVYGNADCSGSRFGDSYHMISFQSTGSCPSNTEMNPSSGICEEPTCDLLSGKDAPWPSGPVPDDGKGIGASRQSCDTSNQCEVLSGYRAANGSMIKDSFYTGADCPSDGDYSECSYYGGCGPGGEQPELEDPYEGCKKPFVESAFVCPKDTDGDGKPNPDAPFDEKAICEHDSSGKFSCRLGSYDLASPEPLPTTPTEPDIDIDNPSNIPGAGGDPATIEPVDPVTEVTEPEPTPDSNTDIVKSVVALNKDVNKSLNDLNIDINKSQADINTELDRLNQNVVNNSNAIQGLAKTNIDIYKNTKQLIQGVEVSVKQGTNATVSAISKGFRVTNQNLDSMGESLEEIKGSLDGLANVDTSSAGTSGSCIETDTCTGFYTSGYPDGLSGVANAHFESIKTNVLDGFVNTFGNLDLSNAKRPSFTIPVLDFGDYSIEDYLNLDWIFGFVRFCLIFTAIATARKNILGG</sequence>
<feature type="signal peptide" evidence="2">
    <location>
        <begin position="1"/>
        <end position="18"/>
    </location>
</feature>
<feature type="region of interest" description="Disordered" evidence="1">
    <location>
        <begin position="266"/>
        <end position="299"/>
    </location>
</feature>
<protein>
    <recommendedName>
        <fullName evidence="5">Methyl-accepting chemotaxis protein</fullName>
    </recommendedName>
</protein>
<reference evidence="4" key="1">
    <citation type="submission" date="2016-07" db="EMBL/GenBank/DDBJ databases">
        <title>Nontailed viruses are major unrecognized killers of bacteria in the ocean.</title>
        <authorList>
            <person name="Kauffman K."/>
            <person name="Hussain F."/>
            <person name="Yang J."/>
            <person name="Arevalo P."/>
            <person name="Brown J."/>
            <person name="Cutler M."/>
            <person name="Kelly L."/>
            <person name="Polz M.F."/>
        </authorList>
    </citation>
    <scope>NUCLEOTIDE SEQUENCE [LARGE SCALE GENOMIC DNA]</scope>
    <source>
        <strain evidence="4">10N.261.51.B8</strain>
    </source>
</reference>
<evidence type="ECO:0000313" key="4">
    <source>
        <dbReference type="Proteomes" id="UP000235746"/>
    </source>
</evidence>
<gene>
    <name evidence="3" type="ORF">BCT74_19850</name>
</gene>
<evidence type="ECO:0000256" key="2">
    <source>
        <dbReference type="SAM" id="SignalP"/>
    </source>
</evidence>
<evidence type="ECO:0000313" key="3">
    <source>
        <dbReference type="EMBL" id="PML57515.1"/>
    </source>
</evidence>
<proteinExistence type="predicted"/>
<comment type="caution">
    <text evidence="3">The sequence shown here is derived from an EMBL/GenBank/DDBJ whole genome shotgun (WGS) entry which is preliminary data.</text>
</comment>
<dbReference type="AlphaFoldDB" id="A0A2N7IIS6"/>
<feature type="chain" id="PRO_5014879353" description="Methyl-accepting chemotaxis protein" evidence="2">
    <location>
        <begin position="19"/>
        <end position="543"/>
    </location>
</feature>
<evidence type="ECO:0008006" key="5">
    <source>
        <dbReference type="Google" id="ProtNLM"/>
    </source>
</evidence>
<evidence type="ECO:0000256" key="1">
    <source>
        <dbReference type="SAM" id="MobiDB-lite"/>
    </source>
</evidence>
<accession>A0A2N7IIS6</accession>
<organism evidence="3 4">
    <name type="scientific">Vibrio lentus</name>
    <dbReference type="NCBI Taxonomy" id="136468"/>
    <lineage>
        <taxon>Bacteria</taxon>
        <taxon>Pseudomonadati</taxon>
        <taxon>Pseudomonadota</taxon>
        <taxon>Gammaproteobacteria</taxon>
        <taxon>Vibrionales</taxon>
        <taxon>Vibrionaceae</taxon>
        <taxon>Vibrio</taxon>
    </lineage>
</organism>
<dbReference type="Proteomes" id="UP000235746">
    <property type="component" value="Unassembled WGS sequence"/>
</dbReference>
<dbReference type="EMBL" id="MCYL01000011">
    <property type="protein sequence ID" value="PML57515.1"/>
    <property type="molecule type" value="Genomic_DNA"/>
</dbReference>
<keyword evidence="2" id="KW-0732">Signal</keyword>
<name>A0A2N7IIS6_9VIBR</name>
<dbReference type="RefSeq" id="WP_102562697.1">
    <property type="nucleotide sequence ID" value="NZ_MCYL01000011.1"/>
</dbReference>